<dbReference type="AlphaFoldDB" id="A0A644V1R6"/>
<dbReference type="PANTHER" id="PTHR40112">
    <property type="entry name" value="H2HPP ISOMERASE"/>
    <property type="match status" value="1"/>
</dbReference>
<sequence>MKTRSANFNLGSELQWEVVGEGLSRQVMGYDGQIMLVKVKFEKGAIGYVHEHYHSQATYVVSGKFEVMINGEKKILEGGDGFYIEPDAPHGAVCLESGMLIDVFSPVRADFLKK</sequence>
<protein>
    <recommendedName>
        <fullName evidence="1">Cupin type-2 domain-containing protein</fullName>
    </recommendedName>
</protein>
<dbReference type="InterPro" id="IPR014710">
    <property type="entry name" value="RmlC-like_jellyroll"/>
</dbReference>
<accession>A0A644V1R6</accession>
<dbReference type="PIRSF" id="PIRSF029883">
    <property type="entry name" value="KdgF"/>
    <property type="match status" value="1"/>
</dbReference>
<dbReference type="InterPro" id="IPR013096">
    <property type="entry name" value="Cupin_2"/>
</dbReference>
<dbReference type="InterPro" id="IPR025499">
    <property type="entry name" value="KdgF"/>
</dbReference>
<reference evidence="2" key="1">
    <citation type="submission" date="2019-08" db="EMBL/GenBank/DDBJ databases">
        <authorList>
            <person name="Kucharzyk K."/>
            <person name="Murdoch R.W."/>
            <person name="Higgins S."/>
            <person name="Loffler F."/>
        </authorList>
    </citation>
    <scope>NUCLEOTIDE SEQUENCE</scope>
</reference>
<dbReference type="InterPro" id="IPR052535">
    <property type="entry name" value="Bacilysin_H2HPP_isomerase"/>
</dbReference>
<dbReference type="SUPFAM" id="SSF51182">
    <property type="entry name" value="RmlC-like cupins"/>
    <property type="match status" value="1"/>
</dbReference>
<dbReference type="EMBL" id="VSSQ01000201">
    <property type="protein sequence ID" value="MPL85154.1"/>
    <property type="molecule type" value="Genomic_DNA"/>
</dbReference>
<organism evidence="2">
    <name type="scientific">bioreactor metagenome</name>
    <dbReference type="NCBI Taxonomy" id="1076179"/>
    <lineage>
        <taxon>unclassified sequences</taxon>
        <taxon>metagenomes</taxon>
        <taxon>ecological metagenomes</taxon>
    </lineage>
</organism>
<comment type="caution">
    <text evidence="2">The sequence shown here is derived from an EMBL/GenBank/DDBJ whole genome shotgun (WGS) entry which is preliminary data.</text>
</comment>
<proteinExistence type="predicted"/>
<dbReference type="Pfam" id="PF07883">
    <property type="entry name" value="Cupin_2"/>
    <property type="match status" value="1"/>
</dbReference>
<evidence type="ECO:0000259" key="1">
    <source>
        <dbReference type="Pfam" id="PF07883"/>
    </source>
</evidence>
<dbReference type="CDD" id="cd02238">
    <property type="entry name" value="cupin_KdgF"/>
    <property type="match status" value="1"/>
</dbReference>
<evidence type="ECO:0000313" key="2">
    <source>
        <dbReference type="EMBL" id="MPL85154.1"/>
    </source>
</evidence>
<name>A0A644V1R6_9ZZZZ</name>
<feature type="domain" description="Cupin type-2" evidence="1">
    <location>
        <begin position="39"/>
        <end position="96"/>
    </location>
</feature>
<gene>
    <name evidence="2" type="ORF">SDC9_31122</name>
</gene>
<dbReference type="InterPro" id="IPR011051">
    <property type="entry name" value="RmlC_Cupin_sf"/>
</dbReference>
<dbReference type="PANTHER" id="PTHR40112:SF1">
    <property type="entry name" value="H2HPP ISOMERASE"/>
    <property type="match status" value="1"/>
</dbReference>
<dbReference type="Gene3D" id="2.60.120.10">
    <property type="entry name" value="Jelly Rolls"/>
    <property type="match status" value="1"/>
</dbReference>